<protein>
    <recommendedName>
        <fullName evidence="1">TIR domain-containing protein</fullName>
    </recommendedName>
</protein>
<reference evidence="2" key="1">
    <citation type="journal article" date="2015" name="Nature">
        <title>Complex archaea that bridge the gap between prokaryotes and eukaryotes.</title>
        <authorList>
            <person name="Spang A."/>
            <person name="Saw J.H."/>
            <person name="Jorgensen S.L."/>
            <person name="Zaremba-Niedzwiedzka K."/>
            <person name="Martijn J."/>
            <person name="Lind A.E."/>
            <person name="van Eijk R."/>
            <person name="Schleper C."/>
            <person name="Guy L."/>
            <person name="Ettema T.J."/>
        </authorList>
    </citation>
    <scope>NUCLEOTIDE SEQUENCE</scope>
</reference>
<proteinExistence type="predicted"/>
<name>A0A0F9FVY5_9ZZZZ</name>
<dbReference type="AlphaFoldDB" id="A0A0F9FVY5"/>
<evidence type="ECO:0000259" key="1">
    <source>
        <dbReference type="PROSITE" id="PS50104"/>
    </source>
</evidence>
<sequence>MSAIYISYSTDDKKFAKKLTKDLEKSGHKPWLDEWEIKVGDSIHKKLEEGIANADFVVVILSPNAVQSGWVDNEWRAKHWEEIKKKEVLVLPVLLRDCEIPTLLKTKKYADFRKDHSRGIAQLMAAINPVIKDSGTEILTTDHFSQEVSGLITEVQSQKMPLSQSISKALDIAVR</sequence>
<dbReference type="PANTHER" id="PTHR16253">
    <property type="entry name" value="TETRATRICOPEPTIDE REPEAT PROTEIN 22"/>
    <property type="match status" value="1"/>
</dbReference>
<dbReference type="SUPFAM" id="SSF52200">
    <property type="entry name" value="Toll/Interleukin receptor TIR domain"/>
    <property type="match status" value="1"/>
</dbReference>
<comment type="caution">
    <text evidence="2">The sequence shown here is derived from an EMBL/GenBank/DDBJ whole genome shotgun (WGS) entry which is preliminary data.</text>
</comment>
<dbReference type="PANTHER" id="PTHR16253:SF0">
    <property type="entry name" value="TETRATRICOPEPTIDE REPEAT PROTEIN 22"/>
    <property type="match status" value="1"/>
</dbReference>
<dbReference type="InterPro" id="IPR035897">
    <property type="entry name" value="Toll_tir_struct_dom_sf"/>
</dbReference>
<dbReference type="Pfam" id="PF13676">
    <property type="entry name" value="TIR_2"/>
    <property type="match status" value="1"/>
</dbReference>
<feature type="non-terminal residue" evidence="2">
    <location>
        <position position="175"/>
    </location>
</feature>
<dbReference type="InterPro" id="IPR000157">
    <property type="entry name" value="TIR_dom"/>
</dbReference>
<dbReference type="SMART" id="SM00255">
    <property type="entry name" value="TIR"/>
    <property type="match status" value="1"/>
</dbReference>
<dbReference type="GO" id="GO:0007165">
    <property type="term" value="P:signal transduction"/>
    <property type="evidence" value="ECO:0007669"/>
    <property type="project" value="InterPro"/>
</dbReference>
<dbReference type="InterPro" id="IPR042342">
    <property type="entry name" value="TTC22"/>
</dbReference>
<dbReference type="PROSITE" id="PS50104">
    <property type="entry name" value="TIR"/>
    <property type="match status" value="1"/>
</dbReference>
<accession>A0A0F9FVY5</accession>
<gene>
    <name evidence="2" type="ORF">LCGC14_1904320</name>
</gene>
<evidence type="ECO:0000313" key="2">
    <source>
        <dbReference type="EMBL" id="KKL90478.1"/>
    </source>
</evidence>
<feature type="domain" description="TIR" evidence="1">
    <location>
        <begin position="1"/>
        <end position="127"/>
    </location>
</feature>
<dbReference type="Gene3D" id="3.40.50.10140">
    <property type="entry name" value="Toll/interleukin-1 receptor homology (TIR) domain"/>
    <property type="match status" value="1"/>
</dbReference>
<organism evidence="2">
    <name type="scientific">marine sediment metagenome</name>
    <dbReference type="NCBI Taxonomy" id="412755"/>
    <lineage>
        <taxon>unclassified sequences</taxon>
        <taxon>metagenomes</taxon>
        <taxon>ecological metagenomes</taxon>
    </lineage>
</organism>
<dbReference type="EMBL" id="LAZR01019996">
    <property type="protein sequence ID" value="KKL90478.1"/>
    <property type="molecule type" value="Genomic_DNA"/>
</dbReference>